<sequence>MEKALRMEVGLTKGGYSDRATLTWRRTIPNCPTLKRQRWLKNKNKPGFLGALCVTLSQYGFGSYATHVQEVVRGGFLWVVHVGSMRGTMRSGARAARGSGRISSGCMVVCSQHYCAMHAMTHMMNTAC</sequence>
<protein>
    <submittedName>
        <fullName evidence="1">Uncharacterized protein</fullName>
    </submittedName>
</protein>
<dbReference type="AlphaFoldDB" id="A0A7S4DRN1"/>
<accession>A0A7S4DRN1</accession>
<name>A0A7S4DRN1_9EUKA</name>
<gene>
    <name evidence="1" type="ORF">LGLO00237_LOCUS17503</name>
</gene>
<proteinExistence type="predicted"/>
<dbReference type="EMBL" id="HBIV01024366">
    <property type="protein sequence ID" value="CAE0665898.1"/>
    <property type="molecule type" value="Transcribed_RNA"/>
</dbReference>
<reference evidence="1" key="1">
    <citation type="submission" date="2021-01" db="EMBL/GenBank/DDBJ databases">
        <authorList>
            <person name="Corre E."/>
            <person name="Pelletier E."/>
            <person name="Niang G."/>
            <person name="Scheremetjew M."/>
            <person name="Finn R."/>
            <person name="Kale V."/>
            <person name="Holt S."/>
            <person name="Cochrane G."/>
            <person name="Meng A."/>
            <person name="Brown T."/>
            <person name="Cohen L."/>
        </authorList>
    </citation>
    <scope>NUCLEOTIDE SEQUENCE</scope>
    <source>
        <strain evidence="1">CCCM811</strain>
    </source>
</reference>
<organism evidence="1">
    <name type="scientific">Lotharella globosa</name>
    <dbReference type="NCBI Taxonomy" id="91324"/>
    <lineage>
        <taxon>Eukaryota</taxon>
        <taxon>Sar</taxon>
        <taxon>Rhizaria</taxon>
        <taxon>Cercozoa</taxon>
        <taxon>Chlorarachniophyceae</taxon>
        <taxon>Lotharella</taxon>
    </lineage>
</organism>
<evidence type="ECO:0000313" key="1">
    <source>
        <dbReference type="EMBL" id="CAE0665898.1"/>
    </source>
</evidence>